<feature type="domain" description="Transcriptional regulator TetR C-terminal Proteobacteria type" evidence="1">
    <location>
        <begin position="209"/>
        <end position="321"/>
    </location>
</feature>
<gene>
    <name evidence="2" type="ORF">HIV01_013420</name>
</gene>
<evidence type="ECO:0000259" key="1">
    <source>
        <dbReference type="Pfam" id="PF14246"/>
    </source>
</evidence>
<sequence length="430" mass="47597">MTTLFPRSLESDQAPVARIPQRPDLLRGDGVPEELAIEVDANGSPVTIEAATWLICFVPGLRRQWWHRFADARHKHVFALREVGDGTWLLVEPWWTRMMVNVLTVDEATKFLRWAGVGDILQVRESIPGCGSQMRGWSNCSVQMAYLLGRSYRTWTPNGLYRRLLREPDTRRVDASTLLKKHFQFVANRTVNMTLRAIPRRRDESLDATLLALGTGVMTAMTSISAIGLYKVVVSDSSRFQDAADMFWALGPGRAIGRVREALEDARHRGEIDVDDCHVAALEFMAMLRGNLYLETVFGLRGAPAASEIGDHVRSVIAVFLHGARPAVGSGGGRADFAMTGAICHSGLEMPPTHALTAAGLIREIGESAREIVDGNDWQQVAGWAEAVWRGYSNCTGLPWEQASARIHDVWKATGYPDRSSTSDAGFVRE</sequence>
<proteinExistence type="predicted"/>
<evidence type="ECO:0000313" key="3">
    <source>
        <dbReference type="Proteomes" id="UP000663400"/>
    </source>
</evidence>
<name>A0ABX7R7U8_9GAMM</name>
<reference evidence="2 3" key="1">
    <citation type="submission" date="2021-02" db="EMBL/GenBank/DDBJ databases">
        <title>Lysobacter arenosi sp. nov., isolated from soil of gangwondo yeongwol, south Korea.</title>
        <authorList>
            <person name="Kim K.R."/>
            <person name="Kim K.H."/>
            <person name="Jeon C.O."/>
        </authorList>
    </citation>
    <scope>NUCLEOTIDE SEQUENCE [LARGE SCALE GENOMIC DNA]</scope>
    <source>
        <strain evidence="2 3">R7</strain>
    </source>
</reference>
<dbReference type="Proteomes" id="UP000663400">
    <property type="component" value="Chromosome"/>
</dbReference>
<dbReference type="Pfam" id="PF14246">
    <property type="entry name" value="TetR_C_7"/>
    <property type="match status" value="1"/>
</dbReference>
<dbReference type="InterPro" id="IPR036271">
    <property type="entry name" value="Tet_transcr_reg_TetR-rel_C_sf"/>
</dbReference>
<protein>
    <submittedName>
        <fullName evidence="2">TetR/AcrR family transcriptional regulator C-terminal domain-containing protein</fullName>
    </submittedName>
</protein>
<dbReference type="EMBL" id="CP071517">
    <property type="protein sequence ID" value="QSX74193.1"/>
    <property type="molecule type" value="Genomic_DNA"/>
</dbReference>
<accession>A0ABX7R7U8</accession>
<dbReference type="Gene3D" id="1.10.357.10">
    <property type="entry name" value="Tetracycline Repressor, domain 2"/>
    <property type="match status" value="1"/>
</dbReference>
<dbReference type="SUPFAM" id="SSF48498">
    <property type="entry name" value="Tetracyclin repressor-like, C-terminal domain"/>
    <property type="match status" value="1"/>
</dbReference>
<dbReference type="InterPro" id="IPR039536">
    <property type="entry name" value="TetR_C_Proteobacteria"/>
</dbReference>
<keyword evidence="3" id="KW-1185">Reference proteome</keyword>
<organism evidence="2 3">
    <name type="scientific">Lysobacter arenosi</name>
    <dbReference type="NCBI Taxonomy" id="2795387"/>
    <lineage>
        <taxon>Bacteria</taxon>
        <taxon>Pseudomonadati</taxon>
        <taxon>Pseudomonadota</taxon>
        <taxon>Gammaproteobacteria</taxon>
        <taxon>Lysobacterales</taxon>
        <taxon>Lysobacteraceae</taxon>
        <taxon>Lysobacter</taxon>
    </lineage>
</organism>
<dbReference type="RefSeq" id="WP_200607873.1">
    <property type="nucleotide sequence ID" value="NZ_CP071517.1"/>
</dbReference>
<evidence type="ECO:0000313" key="2">
    <source>
        <dbReference type="EMBL" id="QSX74193.1"/>
    </source>
</evidence>